<dbReference type="EMBL" id="MH675552">
    <property type="protein sequence ID" value="AXQ62667.1"/>
    <property type="molecule type" value="Genomic_DNA"/>
</dbReference>
<gene>
    <name evidence="1" type="ORF">crAss001_24</name>
</gene>
<keyword evidence="1" id="KW-0430">Lectin</keyword>
<dbReference type="Proteomes" id="UP000262320">
    <property type="component" value="Segment"/>
</dbReference>
<reference evidence="1 2" key="1">
    <citation type="submission" date="2018-07" db="EMBL/GenBank/DDBJ databases">
        <title>PhiCrAss001, a member of the most abundant bacteriophage family in the human gut, infects Bacteroides.</title>
        <authorList>
            <person name="Shkoporov A.N."/>
            <person name="Khokhlova E.V."/>
            <person name="Fitzgerald C.B."/>
            <person name="Stockdale S.R."/>
            <person name="Draper L.A."/>
            <person name="Ross R.P."/>
            <person name="Hill C."/>
        </authorList>
    </citation>
    <scope>NUCLEOTIDE SEQUENCE [LARGE SCALE GENOMIC DNA]</scope>
    <source>
        <strain evidence="2">crAss001</strain>
    </source>
</reference>
<dbReference type="GO" id="GO:0030246">
    <property type="term" value="F:carbohydrate binding"/>
    <property type="evidence" value="ECO:0007669"/>
    <property type="project" value="UniProtKB-KW"/>
</dbReference>
<organismHost>
    <name type="scientific">Bacteroides intestinalis</name>
    <dbReference type="NCBI Taxonomy" id="329854"/>
</organismHost>
<name>A0A385DVA9_BPCA1</name>
<keyword evidence="2" id="KW-1185">Reference proteome</keyword>
<proteinExistence type="predicted"/>
<organism evidence="1 2">
    <name type="scientific">Bacteroides phage crAss001</name>
    <name type="common">Bacteroides phage PhiCrAss001</name>
    <dbReference type="NCBI Taxonomy" id="2301731"/>
    <lineage>
        <taxon>Viruses</taxon>
        <taxon>Duplodnaviria</taxon>
        <taxon>Heunggongvirae</taxon>
        <taxon>Uroviricota</taxon>
        <taxon>Caudoviricetes</taxon>
        <taxon>Crassvirales</taxon>
        <taxon>Steigviridae</taxon>
        <taxon>Asinivirinae</taxon>
        <taxon>Kehishuvirus</taxon>
        <taxon>Kehishuvirus primarius</taxon>
    </lineage>
</organism>
<protein>
    <submittedName>
        <fullName evidence="1">Putative C-type lectin</fullName>
    </submittedName>
</protein>
<sequence>MKDIQQLIKKNSQEGRYEDIFPKTFLDAVIDKESGTTLTDILSSFNMYFLSYTGSRETTRLEVPMSLRKQGLWITYVLYDGNTITEWYGINAVDDASWQDGNNWRLGSNMLVGDISISAGGNWIINGVDTGIPARGEKGDKLLVRVSEDNTKIEYSYNNVLWEELFPLSLITPTFNIAPTVPLEPGINPTVNNIGNPFNVNLQFGLPKSNTINVGSVSTLPAGSTVKVVNSGTQYQVVLDFSIPMGNTGAKGEKGDGWELKGFVDAASNLPSSGNTLGDLYLVGTATPYQAYVWRGSPYNWVNIGTALEIKASIFDGGRADTKYGGARTINCGGADAFLT</sequence>
<evidence type="ECO:0000313" key="1">
    <source>
        <dbReference type="EMBL" id="AXQ62667.1"/>
    </source>
</evidence>
<evidence type="ECO:0000313" key="2">
    <source>
        <dbReference type="Proteomes" id="UP000262320"/>
    </source>
</evidence>
<accession>A0A385DVA9</accession>